<evidence type="ECO:0000313" key="2">
    <source>
        <dbReference type="EMBL" id="QYA34094.1"/>
    </source>
</evidence>
<reference evidence="2" key="1">
    <citation type="submission" date="2024-06" db="EMBL/GenBank/DDBJ databases">
        <title>Prevalence and characterization of methicillin-resistant Macrococcus spp. in food producing animals and meat in Switzerland in 2019.</title>
        <authorList>
            <person name="Keller J.E."/>
            <person name="Schwendener S."/>
            <person name="Neuenschwander J."/>
            <person name="Overesch G."/>
            <person name="Perreten V."/>
        </authorList>
    </citation>
    <scope>NUCLEOTIDE SEQUENCE</scope>
    <source>
        <strain evidence="2">19Msa1099</strain>
        <plasmid evidence="2">p19Msa1047_11</plasmid>
    </source>
</reference>
<feature type="region of interest" description="Disordered" evidence="1">
    <location>
        <begin position="28"/>
        <end position="48"/>
    </location>
</feature>
<geneLocation type="plasmid" evidence="2">
    <name>p19Msa1047_11</name>
</geneLocation>
<dbReference type="AlphaFoldDB" id="A0AAT9P6W1"/>
<accession>A0AAT9P6W1</accession>
<dbReference type="EMBL" id="CP079956">
    <property type="protein sequence ID" value="QYA34094.1"/>
    <property type="molecule type" value="Genomic_DNA"/>
</dbReference>
<sequence>MNIFERVGRWLTPYKYAFDKEEYHQVEKSSRRAKLSNNKKQEKDMPVMKQEELSDFLERGEIGVSIVNIKEIMDEKSALERLLHSASHNGYFIHTEEHHQLAIRFRKVSAWNYYERSNKRRVKLKPLIEYKEKGLSDKTHLIPVGFHGSENDERLLIDFDSTLNRKHLKKFEDYIAKINEKSDVLWFINIVRQQDDTMIWNASVWDEHGDVIKRESFHDKNKVRWR</sequence>
<proteinExistence type="predicted"/>
<gene>
    <name evidence="2" type="ORF">KYI10_11895</name>
</gene>
<protein>
    <submittedName>
        <fullName evidence="2">Uncharacterized protein</fullName>
    </submittedName>
</protein>
<evidence type="ECO:0000256" key="1">
    <source>
        <dbReference type="SAM" id="MobiDB-lite"/>
    </source>
</evidence>
<organism evidence="2">
    <name type="scientific">Macrococcus psychrotolerans</name>
    <dbReference type="NCBI Taxonomy" id="3039389"/>
    <lineage>
        <taxon>Bacteria</taxon>
        <taxon>Bacillati</taxon>
        <taxon>Bacillota</taxon>
        <taxon>Bacilli</taxon>
        <taxon>Bacillales</taxon>
        <taxon>Staphylococcaceae</taxon>
        <taxon>Macrococcus</taxon>
    </lineage>
</organism>
<name>A0AAT9P6W1_9STAP</name>
<keyword evidence="2" id="KW-0614">Plasmid</keyword>
<feature type="compositionally biased region" description="Basic and acidic residues" evidence="1">
    <location>
        <begin position="39"/>
        <end position="48"/>
    </location>
</feature>